<dbReference type="InterPro" id="IPR052391">
    <property type="entry name" value="E3_Ligase-Neurotoxin"/>
</dbReference>
<dbReference type="SUPFAM" id="SSF48403">
    <property type="entry name" value="Ankyrin repeat"/>
    <property type="match status" value="1"/>
</dbReference>
<dbReference type="InterPro" id="IPR002110">
    <property type="entry name" value="Ankyrin_rpt"/>
</dbReference>
<feature type="repeat" description="ANK" evidence="1">
    <location>
        <begin position="799"/>
        <end position="831"/>
    </location>
</feature>
<dbReference type="Pfam" id="PF00023">
    <property type="entry name" value="Ank"/>
    <property type="match status" value="1"/>
</dbReference>
<dbReference type="GO" id="GO:0005524">
    <property type="term" value="F:ATP binding"/>
    <property type="evidence" value="ECO:0007669"/>
    <property type="project" value="InterPro"/>
</dbReference>
<dbReference type="AlphaFoldDB" id="A0A250X8Z9"/>
<dbReference type="Pfam" id="PF12796">
    <property type="entry name" value="Ank_2"/>
    <property type="match status" value="3"/>
</dbReference>
<dbReference type="InterPro" id="IPR000719">
    <property type="entry name" value="Prot_kinase_dom"/>
</dbReference>
<feature type="repeat" description="ANK" evidence="1">
    <location>
        <begin position="733"/>
        <end position="765"/>
    </location>
</feature>
<feature type="repeat" description="ANK" evidence="1">
    <location>
        <begin position="608"/>
        <end position="640"/>
    </location>
</feature>
<dbReference type="Gene3D" id="1.25.40.20">
    <property type="entry name" value="Ankyrin repeat-containing domain"/>
    <property type="match status" value="4"/>
</dbReference>
<feature type="repeat" description="ANK" evidence="1">
    <location>
        <begin position="700"/>
        <end position="732"/>
    </location>
</feature>
<reference evidence="4 5" key="1">
    <citation type="submission" date="2017-08" db="EMBL/GenBank/DDBJ databases">
        <title>Acidophilic green algal genome provides insights into adaptation to an acidic environment.</title>
        <authorList>
            <person name="Hirooka S."/>
            <person name="Hirose Y."/>
            <person name="Kanesaki Y."/>
            <person name="Higuchi S."/>
            <person name="Fujiwara T."/>
            <person name="Onuma R."/>
            <person name="Era A."/>
            <person name="Ohbayashi R."/>
            <person name="Uzuka A."/>
            <person name="Nozaki H."/>
            <person name="Yoshikawa H."/>
            <person name="Miyagishima S.Y."/>
        </authorList>
    </citation>
    <scope>NUCLEOTIDE SEQUENCE [LARGE SCALE GENOMIC DNA]</scope>
    <source>
        <strain evidence="4 5">NIES-2499</strain>
    </source>
</reference>
<comment type="caution">
    <text evidence="4">The sequence shown here is derived from an EMBL/GenBank/DDBJ whole genome shotgun (WGS) entry which is preliminary data.</text>
</comment>
<dbReference type="SUPFAM" id="SSF56112">
    <property type="entry name" value="Protein kinase-like (PK-like)"/>
    <property type="match status" value="1"/>
</dbReference>
<feature type="region of interest" description="Disordered" evidence="2">
    <location>
        <begin position="400"/>
        <end position="469"/>
    </location>
</feature>
<dbReference type="InterPro" id="IPR036770">
    <property type="entry name" value="Ankyrin_rpt-contain_sf"/>
</dbReference>
<gene>
    <name evidence="4" type="ORF">CEUSTIGMA_g6968.t1</name>
</gene>
<dbReference type="EMBL" id="BEGY01000043">
    <property type="protein sequence ID" value="GAX79527.1"/>
    <property type="molecule type" value="Genomic_DNA"/>
</dbReference>
<evidence type="ECO:0000313" key="5">
    <source>
        <dbReference type="Proteomes" id="UP000232323"/>
    </source>
</evidence>
<evidence type="ECO:0000256" key="1">
    <source>
        <dbReference type="PROSITE-ProRule" id="PRU00023"/>
    </source>
</evidence>
<feature type="compositionally biased region" description="Low complexity" evidence="2">
    <location>
        <begin position="448"/>
        <end position="462"/>
    </location>
</feature>
<proteinExistence type="predicted"/>
<keyword evidence="5" id="KW-1185">Reference proteome</keyword>
<evidence type="ECO:0000313" key="4">
    <source>
        <dbReference type="EMBL" id="GAX79527.1"/>
    </source>
</evidence>
<dbReference type="Proteomes" id="UP000232323">
    <property type="component" value="Unassembled WGS sequence"/>
</dbReference>
<accession>A0A250X8Z9</accession>
<dbReference type="STRING" id="1157962.A0A250X8Z9"/>
<dbReference type="OrthoDB" id="548600at2759"/>
<dbReference type="PROSITE" id="PS50011">
    <property type="entry name" value="PROTEIN_KINASE_DOM"/>
    <property type="match status" value="1"/>
</dbReference>
<feature type="repeat" description="ANK" evidence="1">
    <location>
        <begin position="832"/>
        <end position="864"/>
    </location>
</feature>
<dbReference type="PROSITE" id="PS50088">
    <property type="entry name" value="ANK_REPEAT"/>
    <property type="match status" value="6"/>
</dbReference>
<sequence length="893" mass="95757">MSIPVLKRGTFATDAPMDSLVKDVRKNFDTIEKSLRCGRAQQDLLIPATSLYLDHILQGDQTSREQVWRGWLGEKEVAVRTFHLPPQLSGLADASANAPRDDLSATKNGADRLPAMAPGSYPATVPTPGIEETTKVLQDPYGVLKSVQEDLLTLLQSTRHCPNLCRYLGITLKGSMLCIVTDMYPGSLAGYIAHRAGRQLGRIVAAEFARDIAKGLRELHELGIVMQDLRPDKILITKKGRAVISDFGISRIVHSRVYGVGAAELNQPASYHYMAPELMKTEGPAVGPSADIWALACCFIHLVSGEAPLSTLDPLQIMDKVCVQKQGPELPEDMPLPDLVSTCLQHEPAVRPPASVMIEALGTFTFASQAKDAALSGRSAASRRRSSECGSAAVIRDHPSGLNLRKRSSDGGGICAPEQGTVPFPSYSTTMTDKPDRRCSGPRSALADDQGSLESGLDGSDSIVGGTPSMATTVRMKGVEMMDQRTDKRGFAAPPSEILSISNAPGNFSVNKKGSTGLPRPQKVNGDGKIQAEPSKMLVRPMSLAKALGSAFALRQSRVSGSGCDNSYEEREKDVVSTPLVDACKLGDIGAARRILDKGADVDEPDSEGQTPLHWAVACSQKDCAAFLIAREAHVGAQDKYGMAPIHIAADQGNHDCLGLLLARMPTRFPPPPAPGQKQDKAQLAMAQAGQAMINAVTSDGATALHFAAASGHKLCMEMLVKKAAKVDVASHDGWTPLHCATNRGNTDCMAYLLLKGADVDATAKEERTALQRASEWGRTDCITLLLRHKASPNRADKMSQTPLMWATKGAHFASMEALLKAGADVNAVDEDGRSPLHWAALRGHVQCVKMLLEKGSKVDTLDKDFATALDLATQRGFEEVKKILKPITKAKK</sequence>
<dbReference type="Pfam" id="PF00069">
    <property type="entry name" value="Pkinase"/>
    <property type="match status" value="1"/>
</dbReference>
<evidence type="ECO:0000256" key="2">
    <source>
        <dbReference type="SAM" id="MobiDB-lite"/>
    </source>
</evidence>
<dbReference type="SMART" id="SM00248">
    <property type="entry name" value="ANK"/>
    <property type="match status" value="8"/>
</dbReference>
<dbReference type="GO" id="GO:0004672">
    <property type="term" value="F:protein kinase activity"/>
    <property type="evidence" value="ECO:0007669"/>
    <property type="project" value="InterPro"/>
</dbReference>
<dbReference type="PANTHER" id="PTHR24133:SF40">
    <property type="entry name" value="ANKYRIN REPEAT DOMAIN 44"/>
    <property type="match status" value="1"/>
</dbReference>
<evidence type="ECO:0000259" key="3">
    <source>
        <dbReference type="PROSITE" id="PS50011"/>
    </source>
</evidence>
<name>A0A250X8Z9_9CHLO</name>
<keyword evidence="1" id="KW-0040">ANK repeat</keyword>
<dbReference type="PROSITE" id="PS50297">
    <property type="entry name" value="ANK_REP_REGION"/>
    <property type="match status" value="5"/>
</dbReference>
<protein>
    <recommendedName>
        <fullName evidence="3">Protein kinase domain-containing protein</fullName>
    </recommendedName>
</protein>
<feature type="domain" description="Protein kinase" evidence="3">
    <location>
        <begin position="110"/>
        <end position="365"/>
    </location>
</feature>
<dbReference type="PRINTS" id="PR01415">
    <property type="entry name" value="ANKYRIN"/>
</dbReference>
<dbReference type="PANTHER" id="PTHR24133">
    <property type="entry name" value="ANKYRIN DOMAIN-CONTAINING"/>
    <property type="match status" value="1"/>
</dbReference>
<dbReference type="Gene3D" id="1.10.510.10">
    <property type="entry name" value="Transferase(Phosphotransferase) domain 1"/>
    <property type="match status" value="1"/>
</dbReference>
<feature type="repeat" description="ANK" evidence="1">
    <location>
        <begin position="578"/>
        <end position="607"/>
    </location>
</feature>
<organism evidence="4 5">
    <name type="scientific">Chlamydomonas eustigma</name>
    <dbReference type="NCBI Taxonomy" id="1157962"/>
    <lineage>
        <taxon>Eukaryota</taxon>
        <taxon>Viridiplantae</taxon>
        <taxon>Chlorophyta</taxon>
        <taxon>core chlorophytes</taxon>
        <taxon>Chlorophyceae</taxon>
        <taxon>CS clade</taxon>
        <taxon>Chlamydomonadales</taxon>
        <taxon>Chlamydomonadaceae</taxon>
        <taxon>Chlamydomonas</taxon>
    </lineage>
</organism>
<dbReference type="InterPro" id="IPR011009">
    <property type="entry name" value="Kinase-like_dom_sf"/>
</dbReference>